<protein>
    <recommendedName>
        <fullName evidence="18">Sodium/calcium exchanger membrane region domain-containing protein</fullName>
    </recommendedName>
</protein>
<name>A0A3S0ZQV3_ELYCH</name>
<dbReference type="GO" id="GO:0005262">
    <property type="term" value="F:calcium channel activity"/>
    <property type="evidence" value="ECO:0007669"/>
    <property type="project" value="TreeGrafter"/>
</dbReference>
<keyword evidence="11" id="KW-0630">Potassium</keyword>
<keyword evidence="12 17" id="KW-1133">Transmembrane helix</keyword>
<dbReference type="InterPro" id="IPR044880">
    <property type="entry name" value="NCX_ion-bd_dom_sf"/>
</dbReference>
<evidence type="ECO:0000256" key="10">
    <source>
        <dbReference type="ARBA" id="ARBA00022847"/>
    </source>
</evidence>
<keyword evidence="9" id="KW-0106">Calcium</keyword>
<evidence type="ECO:0000256" key="5">
    <source>
        <dbReference type="ARBA" id="ARBA00022538"/>
    </source>
</evidence>
<dbReference type="GO" id="GO:0005886">
    <property type="term" value="C:plasma membrane"/>
    <property type="evidence" value="ECO:0007669"/>
    <property type="project" value="TreeGrafter"/>
</dbReference>
<keyword evidence="4" id="KW-0050">Antiport</keyword>
<feature type="transmembrane region" description="Helical" evidence="17">
    <location>
        <begin position="134"/>
        <end position="158"/>
    </location>
</feature>
<evidence type="ECO:0000256" key="9">
    <source>
        <dbReference type="ARBA" id="ARBA00022837"/>
    </source>
</evidence>
<keyword evidence="15 17" id="KW-0472">Membrane</keyword>
<evidence type="ECO:0000313" key="20">
    <source>
        <dbReference type="Proteomes" id="UP000271974"/>
    </source>
</evidence>
<evidence type="ECO:0000256" key="13">
    <source>
        <dbReference type="ARBA" id="ARBA00023053"/>
    </source>
</evidence>
<keyword evidence="16" id="KW-0739">Sodium transport</keyword>
<dbReference type="InterPro" id="IPR004481">
    <property type="entry name" value="K/Na/Ca-exchanger"/>
</dbReference>
<reference evidence="19 20" key="1">
    <citation type="submission" date="2019-01" db="EMBL/GenBank/DDBJ databases">
        <title>A draft genome assembly of the solar-powered sea slug Elysia chlorotica.</title>
        <authorList>
            <person name="Cai H."/>
            <person name="Li Q."/>
            <person name="Fang X."/>
            <person name="Li J."/>
            <person name="Curtis N.E."/>
            <person name="Altenburger A."/>
            <person name="Shibata T."/>
            <person name="Feng M."/>
            <person name="Maeda T."/>
            <person name="Schwartz J.A."/>
            <person name="Shigenobu S."/>
            <person name="Lundholm N."/>
            <person name="Nishiyama T."/>
            <person name="Yang H."/>
            <person name="Hasebe M."/>
            <person name="Li S."/>
            <person name="Pierce S.K."/>
            <person name="Wang J."/>
        </authorList>
    </citation>
    <scope>NUCLEOTIDE SEQUENCE [LARGE SCALE GENOMIC DNA]</scope>
    <source>
        <strain evidence="19">EC2010</strain>
        <tissue evidence="19">Whole organism of an adult</tissue>
    </source>
</reference>
<keyword evidence="8" id="KW-0732">Signal</keyword>
<dbReference type="Pfam" id="PF01699">
    <property type="entry name" value="Na_Ca_ex"/>
    <property type="match status" value="1"/>
</dbReference>
<keyword evidence="13" id="KW-0915">Sodium</keyword>
<dbReference type="FunFam" id="1.20.1420.30:FF:000009">
    <property type="entry name" value="sodium/potassium/calcium exchanger 5 isoform X2"/>
    <property type="match status" value="1"/>
</dbReference>
<evidence type="ECO:0000256" key="8">
    <source>
        <dbReference type="ARBA" id="ARBA00022729"/>
    </source>
</evidence>
<dbReference type="GO" id="GO:0015293">
    <property type="term" value="F:symporter activity"/>
    <property type="evidence" value="ECO:0007669"/>
    <property type="project" value="UniProtKB-KW"/>
</dbReference>
<feature type="transmembrane region" description="Helical" evidence="17">
    <location>
        <begin position="101"/>
        <end position="122"/>
    </location>
</feature>
<comment type="similarity">
    <text evidence="2">Belongs to the Ca(2+):cation antiporter (CaCA) (TC 2.A.19) family. SLC24A subfamily.</text>
</comment>
<keyword evidence="14" id="KW-0406">Ion transport</keyword>
<evidence type="ECO:0000256" key="1">
    <source>
        <dbReference type="ARBA" id="ARBA00004141"/>
    </source>
</evidence>
<gene>
    <name evidence="19" type="ORF">EGW08_007609</name>
</gene>
<evidence type="ECO:0000256" key="12">
    <source>
        <dbReference type="ARBA" id="ARBA00022989"/>
    </source>
</evidence>
<dbReference type="OrthoDB" id="2127281at2759"/>
<dbReference type="PANTHER" id="PTHR10846">
    <property type="entry name" value="SODIUM/POTASSIUM/CALCIUM EXCHANGER"/>
    <property type="match status" value="1"/>
</dbReference>
<evidence type="ECO:0000256" key="2">
    <source>
        <dbReference type="ARBA" id="ARBA00005364"/>
    </source>
</evidence>
<keyword evidence="7 17" id="KW-0812">Transmembrane</keyword>
<evidence type="ECO:0000256" key="7">
    <source>
        <dbReference type="ARBA" id="ARBA00022692"/>
    </source>
</evidence>
<proteinExistence type="inferred from homology"/>
<evidence type="ECO:0000259" key="18">
    <source>
        <dbReference type="Pfam" id="PF01699"/>
    </source>
</evidence>
<evidence type="ECO:0000256" key="14">
    <source>
        <dbReference type="ARBA" id="ARBA00023065"/>
    </source>
</evidence>
<dbReference type="STRING" id="188477.A0A3S0ZQV3"/>
<evidence type="ECO:0000256" key="11">
    <source>
        <dbReference type="ARBA" id="ARBA00022958"/>
    </source>
</evidence>
<accession>A0A3S0ZQV3</accession>
<evidence type="ECO:0000313" key="19">
    <source>
        <dbReference type="EMBL" id="RUS84637.1"/>
    </source>
</evidence>
<comment type="caution">
    <text evidence="19">The sequence shown here is derived from an EMBL/GenBank/DDBJ whole genome shotgun (WGS) entry which is preliminary data.</text>
</comment>
<keyword evidence="10" id="KW-0769">Symport</keyword>
<evidence type="ECO:0000256" key="4">
    <source>
        <dbReference type="ARBA" id="ARBA00022449"/>
    </source>
</evidence>
<dbReference type="Gene3D" id="1.20.1420.30">
    <property type="entry name" value="NCX, central ion-binding region"/>
    <property type="match status" value="1"/>
</dbReference>
<dbReference type="Proteomes" id="UP000271974">
    <property type="component" value="Unassembled WGS sequence"/>
</dbReference>
<evidence type="ECO:0000256" key="17">
    <source>
        <dbReference type="SAM" id="Phobius"/>
    </source>
</evidence>
<organism evidence="19 20">
    <name type="scientific">Elysia chlorotica</name>
    <name type="common">Eastern emerald elysia</name>
    <name type="synonym">Sea slug</name>
    <dbReference type="NCBI Taxonomy" id="188477"/>
    <lineage>
        <taxon>Eukaryota</taxon>
        <taxon>Metazoa</taxon>
        <taxon>Spiralia</taxon>
        <taxon>Lophotrochozoa</taxon>
        <taxon>Mollusca</taxon>
        <taxon>Gastropoda</taxon>
        <taxon>Heterobranchia</taxon>
        <taxon>Euthyneura</taxon>
        <taxon>Panpulmonata</taxon>
        <taxon>Sacoglossa</taxon>
        <taxon>Placobranchoidea</taxon>
        <taxon>Plakobranchidae</taxon>
        <taxon>Elysia</taxon>
    </lineage>
</organism>
<sequence length="193" mass="21257">MYWIMVLPVTVIHAFTIPDSRIQNSWQSRFYMIPFALSVVYLAVYSYFMVWAMSVAAWGLNIPDTVTGLTILAAGTSVPDCLSSIFVARDGFGDMAVSNAIGSNVFDILLCLGVPWMMTAILEVGHPISSEGMFVAGSTLVVTIVYLILSLRICNWTLTPPYGFLTLIVYALVIGFCICVELNIIFNLESKKC</sequence>
<feature type="transmembrane region" description="Helical" evidence="17">
    <location>
        <begin position="30"/>
        <end position="53"/>
    </location>
</feature>
<keyword evidence="3" id="KW-0813">Transport</keyword>
<dbReference type="GO" id="GO:0006874">
    <property type="term" value="P:intracellular calcium ion homeostasis"/>
    <property type="evidence" value="ECO:0007669"/>
    <property type="project" value="TreeGrafter"/>
</dbReference>
<evidence type="ECO:0000256" key="15">
    <source>
        <dbReference type="ARBA" id="ARBA00023136"/>
    </source>
</evidence>
<dbReference type="EMBL" id="RQTK01000199">
    <property type="protein sequence ID" value="RUS84637.1"/>
    <property type="molecule type" value="Genomic_DNA"/>
</dbReference>
<keyword evidence="20" id="KW-1185">Reference proteome</keyword>
<keyword evidence="6" id="KW-0109">Calcium transport</keyword>
<dbReference type="GO" id="GO:0008273">
    <property type="term" value="F:calcium, potassium:sodium antiporter activity"/>
    <property type="evidence" value="ECO:0007669"/>
    <property type="project" value="TreeGrafter"/>
</dbReference>
<evidence type="ECO:0000256" key="16">
    <source>
        <dbReference type="ARBA" id="ARBA00023201"/>
    </source>
</evidence>
<comment type="subcellular location">
    <subcellularLocation>
        <location evidence="1">Membrane</location>
        <topology evidence="1">Multi-pass membrane protein</topology>
    </subcellularLocation>
</comment>
<evidence type="ECO:0000256" key="3">
    <source>
        <dbReference type="ARBA" id="ARBA00022448"/>
    </source>
</evidence>
<feature type="transmembrane region" description="Helical" evidence="17">
    <location>
        <begin position="164"/>
        <end position="186"/>
    </location>
</feature>
<keyword evidence="5" id="KW-0633">Potassium transport</keyword>
<dbReference type="AlphaFoldDB" id="A0A3S0ZQV3"/>
<dbReference type="PANTHER" id="PTHR10846:SF73">
    <property type="entry name" value="SODIUM_CALCIUM EXCHANGER MEMBRANE REGION DOMAIN-CONTAINING PROTEIN"/>
    <property type="match status" value="1"/>
</dbReference>
<evidence type="ECO:0000256" key="6">
    <source>
        <dbReference type="ARBA" id="ARBA00022568"/>
    </source>
</evidence>
<feature type="domain" description="Sodium/calcium exchanger membrane region" evidence="18">
    <location>
        <begin position="34"/>
        <end position="178"/>
    </location>
</feature>
<dbReference type="InterPro" id="IPR004837">
    <property type="entry name" value="NaCa_Exmemb"/>
</dbReference>